<reference evidence="6 7" key="1">
    <citation type="submission" date="2018-08" db="EMBL/GenBank/DDBJ databases">
        <title>Erythrobacter zhengii sp.nov., a bacterium isolated from deep-sea sediment.</title>
        <authorList>
            <person name="Fang C."/>
            <person name="Wu Y.-H."/>
            <person name="Sun C."/>
            <person name="Wang H."/>
            <person name="Cheng H."/>
            <person name="Meng F.-X."/>
            <person name="Wang C.-S."/>
            <person name="Xu X.-W."/>
        </authorList>
    </citation>
    <scope>NUCLEOTIDE SEQUENCE [LARGE SCALE GENOMIC DNA]</scope>
    <source>
        <strain evidence="6 7">V18</strain>
    </source>
</reference>
<dbReference type="PROSITE" id="PS50977">
    <property type="entry name" value="HTH_TETR_2"/>
    <property type="match status" value="1"/>
</dbReference>
<dbReference type="PANTHER" id="PTHR30055:SF234">
    <property type="entry name" value="HTH-TYPE TRANSCRIPTIONAL REGULATOR BETI"/>
    <property type="match status" value="1"/>
</dbReference>
<dbReference type="PROSITE" id="PS01081">
    <property type="entry name" value="HTH_TETR_1"/>
    <property type="match status" value="1"/>
</dbReference>
<evidence type="ECO:0000256" key="1">
    <source>
        <dbReference type="ARBA" id="ARBA00023015"/>
    </source>
</evidence>
<name>A0A418NV11_9SPHN</name>
<comment type="caution">
    <text evidence="6">The sequence shown here is derived from an EMBL/GenBank/DDBJ whole genome shotgun (WGS) entry which is preliminary data.</text>
</comment>
<dbReference type="InterPro" id="IPR001647">
    <property type="entry name" value="HTH_TetR"/>
</dbReference>
<dbReference type="AlphaFoldDB" id="A0A418NV11"/>
<dbReference type="InterPro" id="IPR050109">
    <property type="entry name" value="HTH-type_TetR-like_transc_reg"/>
</dbReference>
<dbReference type="GO" id="GO:0003700">
    <property type="term" value="F:DNA-binding transcription factor activity"/>
    <property type="evidence" value="ECO:0007669"/>
    <property type="project" value="TreeGrafter"/>
</dbReference>
<dbReference type="OrthoDB" id="9816431at2"/>
<gene>
    <name evidence="6" type="ORF">D2V07_05310</name>
</gene>
<dbReference type="InterPro" id="IPR009057">
    <property type="entry name" value="Homeodomain-like_sf"/>
</dbReference>
<evidence type="ECO:0000313" key="6">
    <source>
        <dbReference type="EMBL" id="RIV87755.1"/>
    </source>
</evidence>
<evidence type="ECO:0000313" key="7">
    <source>
        <dbReference type="Proteomes" id="UP000286576"/>
    </source>
</evidence>
<dbReference type="RefSeq" id="WP_119585484.1">
    <property type="nucleotide sequence ID" value="NZ_CAWODQ010000012.1"/>
</dbReference>
<keyword evidence="2 4" id="KW-0238">DNA-binding</keyword>
<organism evidence="6 7">
    <name type="scientific">Aurantiacibacter zhengii</name>
    <dbReference type="NCBI Taxonomy" id="2307003"/>
    <lineage>
        <taxon>Bacteria</taxon>
        <taxon>Pseudomonadati</taxon>
        <taxon>Pseudomonadota</taxon>
        <taxon>Alphaproteobacteria</taxon>
        <taxon>Sphingomonadales</taxon>
        <taxon>Erythrobacteraceae</taxon>
        <taxon>Aurantiacibacter</taxon>
    </lineage>
</organism>
<keyword evidence="3" id="KW-0804">Transcription</keyword>
<dbReference type="PRINTS" id="PR00455">
    <property type="entry name" value="HTHTETR"/>
</dbReference>
<feature type="DNA-binding region" description="H-T-H motif" evidence="4">
    <location>
        <begin position="53"/>
        <end position="72"/>
    </location>
</feature>
<feature type="domain" description="HTH tetR-type" evidence="5">
    <location>
        <begin position="30"/>
        <end position="90"/>
    </location>
</feature>
<protein>
    <submittedName>
        <fullName evidence="6">TetR/AcrR family transcriptional regulator</fullName>
    </submittedName>
</protein>
<dbReference type="Gene3D" id="1.10.357.10">
    <property type="entry name" value="Tetracycline Repressor, domain 2"/>
    <property type="match status" value="1"/>
</dbReference>
<dbReference type="Proteomes" id="UP000286576">
    <property type="component" value="Unassembled WGS sequence"/>
</dbReference>
<evidence type="ECO:0000256" key="4">
    <source>
        <dbReference type="PROSITE-ProRule" id="PRU00335"/>
    </source>
</evidence>
<evidence type="ECO:0000256" key="3">
    <source>
        <dbReference type="ARBA" id="ARBA00023163"/>
    </source>
</evidence>
<sequence>MSTQTSAPLSTIEKLSDEAVSRKPRQGRSLASFERMLEATRELMLERGSEDFTLQDVSTRGNVSIGSIYLRFESKDRLLYAVIGQELMSVVEKEAAMVVSVAEKSGSLKEFLTNYIEGYTTFMSEHALMLRAIMQRAAIDPLVSPCGKEAAHKAFSETANVIMSYEKEIRADNPREKVEATLHMIFASVARQLGLGASPEAEDPQMWKRLRPQLAEMAYAYLTYSD</sequence>
<evidence type="ECO:0000256" key="2">
    <source>
        <dbReference type="ARBA" id="ARBA00023125"/>
    </source>
</evidence>
<keyword evidence="1" id="KW-0805">Transcription regulation</keyword>
<keyword evidence="7" id="KW-1185">Reference proteome</keyword>
<dbReference type="SUPFAM" id="SSF46689">
    <property type="entry name" value="Homeodomain-like"/>
    <property type="match status" value="1"/>
</dbReference>
<evidence type="ECO:0000259" key="5">
    <source>
        <dbReference type="PROSITE" id="PS50977"/>
    </source>
</evidence>
<proteinExistence type="predicted"/>
<dbReference type="InterPro" id="IPR023772">
    <property type="entry name" value="DNA-bd_HTH_TetR-type_CS"/>
</dbReference>
<accession>A0A418NV11</accession>
<dbReference type="GO" id="GO:0000976">
    <property type="term" value="F:transcription cis-regulatory region binding"/>
    <property type="evidence" value="ECO:0007669"/>
    <property type="project" value="TreeGrafter"/>
</dbReference>
<dbReference type="EMBL" id="QXFL01000002">
    <property type="protein sequence ID" value="RIV87755.1"/>
    <property type="molecule type" value="Genomic_DNA"/>
</dbReference>
<dbReference type="PANTHER" id="PTHR30055">
    <property type="entry name" value="HTH-TYPE TRANSCRIPTIONAL REGULATOR RUTR"/>
    <property type="match status" value="1"/>
</dbReference>
<dbReference type="Pfam" id="PF00440">
    <property type="entry name" value="TetR_N"/>
    <property type="match status" value="1"/>
</dbReference>